<dbReference type="EMBL" id="LO017727">
    <property type="protein sequence ID" value="CRH07470.1"/>
    <property type="molecule type" value="Genomic_DNA"/>
</dbReference>
<dbReference type="NCBIfam" id="TIGR02532">
    <property type="entry name" value="IV_pilin_GFxxxE"/>
    <property type="match status" value="1"/>
</dbReference>
<dbReference type="InterPro" id="IPR012902">
    <property type="entry name" value="N_methyl_site"/>
</dbReference>
<keyword evidence="1" id="KW-0472">Membrane</keyword>
<gene>
    <name evidence="2" type="ORF">MAGMO_3333</name>
</gene>
<reference evidence="2" key="1">
    <citation type="submission" date="2015-04" db="EMBL/GenBank/DDBJ databases">
        <authorList>
            <person name="Syromyatnikov M.Y."/>
            <person name="Popov V.N."/>
        </authorList>
    </citation>
    <scope>NUCLEOTIDE SEQUENCE</scope>
    <source>
        <strain evidence="2">MO-1</strain>
    </source>
</reference>
<dbReference type="PROSITE" id="PS00409">
    <property type="entry name" value="PROKAR_NTER_METHYL"/>
    <property type="match status" value="1"/>
</dbReference>
<proteinExistence type="predicted"/>
<keyword evidence="1" id="KW-1133">Transmembrane helix</keyword>
<dbReference type="InterPro" id="IPR045584">
    <property type="entry name" value="Pilin-like"/>
</dbReference>
<organism evidence="2">
    <name type="scientific">Magnetococcus massalia (strain MO-1)</name>
    <dbReference type="NCBI Taxonomy" id="451514"/>
    <lineage>
        <taxon>Bacteria</taxon>
        <taxon>Pseudomonadati</taxon>
        <taxon>Pseudomonadota</taxon>
        <taxon>Magnetococcia</taxon>
        <taxon>Magnetococcales</taxon>
        <taxon>Magnetococcaceae</taxon>
        <taxon>Magnetococcus</taxon>
    </lineage>
</organism>
<dbReference type="Gene3D" id="3.30.700.10">
    <property type="entry name" value="Glycoprotein, Type 4 Pilin"/>
    <property type="match status" value="1"/>
</dbReference>
<evidence type="ECO:0000256" key="1">
    <source>
        <dbReference type="SAM" id="Phobius"/>
    </source>
</evidence>
<sequence length="279" mass="30292">MADKCQQQGHNPVDHIESAGQAGFTLIELSMVLVIVGLIISAGISLLPGTMDTVRLRETRGILKEMRQAVEGYAAVHKRLPCPDSDTTPDGLENTQQGRCAKATGFFPHRTLGVSNGVDAWGFRVVYGLYQNSQLSLGQSQTPNLCSNMEKALAAGIPTVNDVVRIGMGRQDPKSTIKLNYSCEDKDTMAMAFVLLSPGPSDADMDQKSDEAYMVYTGKFDGMNENPLGEMAQSSCFDPPERGWFMPDQDKGTKVNPDSYNDVVEAMGLAPLIARLHCP</sequence>
<dbReference type="SUPFAM" id="SSF54523">
    <property type="entry name" value="Pili subunits"/>
    <property type="match status" value="1"/>
</dbReference>
<feature type="transmembrane region" description="Helical" evidence="1">
    <location>
        <begin position="22"/>
        <end position="47"/>
    </location>
</feature>
<dbReference type="AlphaFoldDB" id="A0A1S7LKS3"/>
<dbReference type="Pfam" id="PF07963">
    <property type="entry name" value="N_methyl"/>
    <property type="match status" value="1"/>
</dbReference>
<protein>
    <submittedName>
        <fullName evidence="2">Uncharacterized protein</fullName>
    </submittedName>
</protein>
<keyword evidence="1" id="KW-0812">Transmembrane</keyword>
<name>A0A1S7LKS3_MAGMO</name>
<evidence type="ECO:0000313" key="2">
    <source>
        <dbReference type="EMBL" id="CRH07470.1"/>
    </source>
</evidence>
<accession>A0A1S7LKS3</accession>